<keyword evidence="3 5" id="KW-1133">Transmembrane helix</keyword>
<keyword evidence="2 5" id="KW-0812">Transmembrane</keyword>
<accession>A0ABY7DHM7</accession>
<dbReference type="PROSITE" id="PS00217">
    <property type="entry name" value="SUGAR_TRANSPORT_2"/>
    <property type="match status" value="1"/>
</dbReference>
<name>A0ABY7DHM7_MYAAR</name>
<dbReference type="EMBL" id="CP111013">
    <property type="protein sequence ID" value="WAQ97184.1"/>
    <property type="molecule type" value="Genomic_DNA"/>
</dbReference>
<feature type="domain" description="Major facilitator superfamily (MFS) profile" evidence="6">
    <location>
        <begin position="63"/>
        <end position="499"/>
    </location>
</feature>
<feature type="transmembrane region" description="Helical" evidence="5">
    <location>
        <begin position="391"/>
        <end position="411"/>
    </location>
</feature>
<evidence type="ECO:0000256" key="3">
    <source>
        <dbReference type="ARBA" id="ARBA00022989"/>
    </source>
</evidence>
<dbReference type="PROSITE" id="PS00216">
    <property type="entry name" value="SUGAR_TRANSPORT_1"/>
    <property type="match status" value="1"/>
</dbReference>
<feature type="transmembrane region" description="Helical" evidence="5">
    <location>
        <begin position="196"/>
        <end position="216"/>
    </location>
</feature>
<evidence type="ECO:0000256" key="1">
    <source>
        <dbReference type="ARBA" id="ARBA00004141"/>
    </source>
</evidence>
<gene>
    <name evidence="7" type="ORF">MAR_029874</name>
    <name evidence="8" type="ORF">MAR_029954</name>
</gene>
<dbReference type="SUPFAM" id="SSF103473">
    <property type="entry name" value="MFS general substrate transporter"/>
    <property type="match status" value="1"/>
</dbReference>
<dbReference type="InterPro" id="IPR036259">
    <property type="entry name" value="MFS_trans_sf"/>
</dbReference>
<feature type="transmembrane region" description="Helical" evidence="5">
    <location>
        <begin position="223"/>
        <end position="245"/>
    </location>
</feature>
<keyword evidence="9" id="KW-1185">Reference proteome</keyword>
<evidence type="ECO:0000259" key="6">
    <source>
        <dbReference type="PROSITE" id="PS50850"/>
    </source>
</evidence>
<dbReference type="InterPro" id="IPR020846">
    <property type="entry name" value="MFS_dom"/>
</dbReference>
<evidence type="ECO:0000256" key="5">
    <source>
        <dbReference type="SAM" id="Phobius"/>
    </source>
</evidence>
<evidence type="ECO:0000313" key="9">
    <source>
        <dbReference type="Proteomes" id="UP001164746"/>
    </source>
</evidence>
<feature type="transmembrane region" description="Helical" evidence="5">
    <location>
        <begin position="423"/>
        <end position="443"/>
    </location>
</feature>
<dbReference type="PROSITE" id="PS50850">
    <property type="entry name" value="MFS"/>
    <property type="match status" value="1"/>
</dbReference>
<organism evidence="7 9">
    <name type="scientific">Mya arenaria</name>
    <name type="common">Soft-shell clam</name>
    <dbReference type="NCBI Taxonomy" id="6604"/>
    <lineage>
        <taxon>Eukaryota</taxon>
        <taxon>Metazoa</taxon>
        <taxon>Spiralia</taxon>
        <taxon>Lophotrochozoa</taxon>
        <taxon>Mollusca</taxon>
        <taxon>Bivalvia</taxon>
        <taxon>Autobranchia</taxon>
        <taxon>Heteroconchia</taxon>
        <taxon>Euheterodonta</taxon>
        <taxon>Imparidentia</taxon>
        <taxon>Neoheterodontei</taxon>
        <taxon>Myida</taxon>
        <taxon>Myoidea</taxon>
        <taxon>Myidae</taxon>
        <taxon>Mya</taxon>
    </lineage>
</organism>
<evidence type="ECO:0000256" key="2">
    <source>
        <dbReference type="ARBA" id="ARBA00022692"/>
    </source>
</evidence>
<dbReference type="PANTHER" id="PTHR24064">
    <property type="entry name" value="SOLUTE CARRIER FAMILY 22 MEMBER"/>
    <property type="match status" value="1"/>
</dbReference>
<evidence type="ECO:0000313" key="7">
    <source>
        <dbReference type="EMBL" id="WAQ97184.1"/>
    </source>
</evidence>
<feature type="transmembrane region" description="Helical" evidence="5">
    <location>
        <begin position="251"/>
        <end position="269"/>
    </location>
</feature>
<proteinExistence type="predicted"/>
<reference evidence="7" key="1">
    <citation type="submission" date="2022-11" db="EMBL/GenBank/DDBJ databases">
        <title>Centuries of genome instability and evolution in soft-shell clam transmissible cancer (bioRxiv).</title>
        <authorList>
            <person name="Hart S.F.M."/>
            <person name="Yonemitsu M.A."/>
            <person name="Giersch R.M."/>
            <person name="Beal B.F."/>
            <person name="Arriagada G."/>
            <person name="Davis B.W."/>
            <person name="Ostrander E.A."/>
            <person name="Goff S.P."/>
            <person name="Metzger M.J."/>
        </authorList>
    </citation>
    <scope>NUCLEOTIDE SEQUENCE</scope>
    <source>
        <strain evidence="7">MELC-2E11</strain>
        <tissue evidence="7">Siphon/mantle</tissue>
    </source>
</reference>
<evidence type="ECO:0000313" key="8">
    <source>
        <dbReference type="EMBL" id="WAQ97264.1"/>
    </source>
</evidence>
<feature type="transmembrane region" description="Helical" evidence="5">
    <location>
        <begin position="168"/>
        <end position="190"/>
    </location>
</feature>
<dbReference type="InterPro" id="IPR005829">
    <property type="entry name" value="Sugar_transporter_CS"/>
</dbReference>
<dbReference type="InterPro" id="IPR005828">
    <property type="entry name" value="MFS_sugar_transport-like"/>
</dbReference>
<dbReference type="Pfam" id="PF00083">
    <property type="entry name" value="Sugar_tr"/>
    <property type="match status" value="1"/>
</dbReference>
<protein>
    <submittedName>
        <fullName evidence="7">ORCT-like protein</fullName>
    </submittedName>
</protein>
<dbReference type="Proteomes" id="UP001164746">
    <property type="component" value="Chromosome 2"/>
</dbReference>
<sequence length="499" mass="55455">MINEHSSEVNAQVLDDNVNQAKHVDAANELSGNRKDTKSDVVETPEQIVEVLGGCGRFQIRVSVLVHLIKTFMCFSQISMILISSTPPWACADSQTDAPSNATSCSDDEERNSTYCPSRNCLTYNGTRCNQFYFEGRSRTLVTEVFGTLIANPIAGQISDIVGRKPPFFLSIVICIFGNLLGFFSTRWIMFAAARFLIGVGCGFFFSTQFCLLCEFSLAEWRAWIIGFPSWPVQASLFALVAWLIQDWRYIQLFTCLFGLPFLLTFFFIPESFRWYLSHDKTEKAAHVISKIAKQNKKEVPKLDHLSKDTEADRKYTVLDLFKSYELTKRTLLLSTNWCANGLAYYGISFGIQSLSGNIYLNMFLFNIVGVPAKTASMVMTNYFGRRSTSAICYTIVLAGCLVVGVVQLTVAKHWLEIPNSATVVNTAAIISSMAIVTAYGPVQTHTIELFPTVIRNTAFGCLSVVLRVGAMLGPQFVYLTKGGALTDKMGAKQSRANP</sequence>
<keyword evidence="4 5" id="KW-0472">Membrane</keyword>
<dbReference type="Gene3D" id="1.20.1250.20">
    <property type="entry name" value="MFS general substrate transporter like domains"/>
    <property type="match status" value="1"/>
</dbReference>
<comment type="subcellular location">
    <subcellularLocation>
        <location evidence="1">Membrane</location>
        <topology evidence="1">Multi-pass membrane protein</topology>
    </subcellularLocation>
</comment>
<evidence type="ECO:0000256" key="4">
    <source>
        <dbReference type="ARBA" id="ARBA00023136"/>
    </source>
</evidence>
<dbReference type="EMBL" id="CP111013">
    <property type="protein sequence ID" value="WAQ97264.1"/>
    <property type="molecule type" value="Genomic_DNA"/>
</dbReference>